<dbReference type="Proteomes" id="UP000265618">
    <property type="component" value="Unassembled WGS sequence"/>
</dbReference>
<keyword evidence="3" id="KW-1185">Reference proteome</keyword>
<feature type="region of interest" description="Disordered" evidence="1">
    <location>
        <begin position="1813"/>
        <end position="1839"/>
    </location>
</feature>
<organism evidence="2 3">
    <name type="scientific">Kipferlia bialata</name>
    <dbReference type="NCBI Taxonomy" id="797122"/>
    <lineage>
        <taxon>Eukaryota</taxon>
        <taxon>Metamonada</taxon>
        <taxon>Carpediemonas-like organisms</taxon>
        <taxon>Kipferlia</taxon>
    </lineage>
</organism>
<sequence>EREREAWAPLYSTDDSYATMLSAVMTSPEGVQYQYTQDQTQCGTLVTPPAPPDTIALQSTVRLLAIVNQLQDMIETHMADPSLSYALTPHALPLVKSALESYDWAHAVMEEAIAKVDGVLSLQFYQFLDNYDTTSSHTDGSTKFRYYVDAVSTDVSTARGQASIMLTMLSAMDEEISEQVSTDGTVDIDDLTLFYNEAQATSACEADSLTFPLLDEDGCNAEDLMSYTETLLKEIVAELSEWEMTSGETDMEGVWEMFSSMAALLDGVQMYTIESSILQHSARRLVGIMSYIMTASLELEPLDVCTDHQDGASVPFYQFDRGACSYDIMYQFLDDCVVADEDLAQYDILKSDMTCLTDGLNIMLMDNPSALQEEGGAEIPRYPYLMSPNQCSVRRQARLLQSSLNVLSDESALTEIVDGDGGFLYTRIAHDTDHISFLSSEALAENTGGDGLSGLYGIDDTVRREEYCADTLGKHPLYSNYCISLPSPSWDDYVAPTSIERERDEEPGTGTVKTTRTEPLVTSDALLEGYNKARTAAAKSAQALERQAHSNVASPYDRVSNGRVLTRSRTVEPITDGNTDKDVVIVQCEEAGVYLLDGECVTCPVGSYCPADWDAAIECYNAPTGATYYASGQETCFCPFRCPSLIFGAGSYANLYGGSCENAYDGLYSVDGTASMGYCRQSAAGLTSADVSFTGPGTARGDADSCPFTVKGALSIASMQQNDADTETVAAFDEAVRTGDGVGISFSLQMSEERLQSDVIGGLVEIPGVVWLALDCNSHDPTMTTKDIELEVIYPELVLEEGEEPVEEETVYETHTIDWVQSRTCVVRAFYPPTSDNQFYDGPVSSPFPLDSRWHHYTLNLDFDQHLLSLRLDHTPVMMGWMNRSVFTSSHDASFYSTYVGYEDTMSVQGYPFLPIFGGSSSLIANRHYSSDPNLTDTSMVGFIGGVISDIELRASVMPYSTSPANMPPLFLRDDITDNTYVSTYSASMSNHPYTGMYIAEEIDTAAFIDSLSVQPMNVPNMLLSDRDVGAVAWLGTKYTCEDGLYMSQDGVTCTMINTDSQVTASTFTGDDSLSVSAVPVYAKGVSVECAGGAAVFNLGIEDVADTVNDIVTYSYVVIEANIGCLSTTVTDLVFVDSEYDVYYVESLESVYTGTTTPYDAETGTGTDIIVIRVDDLDLYDASERYMLGLVSLSLSMSDNQCGAHEIVYDKFDTEDETLQTVFDDTVLAPVTGYTRTLAKVSLTHDKSVRTDISNLTEYNRVTIAEGLLVPDKSILEDGLTDREIANVRDTEKVILRDTSVVSEVGTALYETMELLAAGEPDADVFHPIKCIPCETCTSTETVESLMACECTDAEATSDSSLSLYRYRDQTTGTCERMGLLSSPFISVSADSLQTTAVSAGITTSLGTNYSYIQGTEVVVIPHSGTALVTLEATVTLDIEWDGDDVYDSGSESYTTTTVDVSGYECAIFTLPTYIVGTVTCSSYYSIETSSSVSPTSEEVFTIKRSALTPVAGTPFGDDYASYWESDAEDAMSWPESVLLGRNVACEADLWGIYVPRQMIIGVDPEATTYYTIIHASNQPLSAACADVVGDTAFCRETSGDVVFSVYDPYDPPMVAPPATVFAFSEKDDTCLSEMMIATLEVDQELYAAACEPAVETLSSALPTTSHEWVMLVAVGVACIMTLAMIVNCIRWCVRPSPKKAWRMALTQFPKVATAVNIDHALQKVKHRRVRENLSYLLRYDNRYSRGRKVNGKPYGLAIYPFSRKGKDTATEILQVHEEEAWYNATVGVRNVLGKAFNDDSLLSLLKPQTLAQGKGRKRGGSVGSRSESQVGSRVQARKRRQEEILGMAGIYSQQNEQRGCFGRRKEATRHRGQGYAVPRNDATLNKVKAFRVVLKKNEQNPDKTRSHIPAAIAGQGTLMTPGRVFLVMWLRPQIARCLAARNAAERDMFLDAGAFLVPTPQCQDPKCRRPACFYCDKCRRAGKGCPFLYCREHMLSVHTGITSYNRPLIDKMRKKGMDADNYGAAVTYAKRDHLVSRILECSVCHKISIMYPMDVVNMARPQAEADECECDAEGHRHVSKADGHVHSHNRLETMRLMCSCCREDMGIQRDVVSTIEPCDLCGVLASTIRCLSCPGGRKLCSACDYVVHVEGCRPYHRRLPVTDTLRTDVNSEHLLMSVEDRAAQMLKPERETGRERERELKKGVRVEGRDAVLAAGGIV</sequence>
<gene>
    <name evidence="2" type="ORF">KIPB_001673</name>
</gene>
<dbReference type="EMBL" id="BDIP01000247">
    <property type="protein sequence ID" value="GIQ80813.1"/>
    <property type="molecule type" value="Genomic_DNA"/>
</dbReference>
<feature type="compositionally biased region" description="Low complexity" evidence="1">
    <location>
        <begin position="1824"/>
        <end position="1835"/>
    </location>
</feature>
<evidence type="ECO:0000256" key="1">
    <source>
        <dbReference type="SAM" id="MobiDB-lite"/>
    </source>
</evidence>
<reference evidence="2 3" key="1">
    <citation type="journal article" date="2018" name="PLoS ONE">
        <title>The draft genome of Kipferlia bialata reveals reductive genome evolution in fornicate parasites.</title>
        <authorList>
            <person name="Tanifuji G."/>
            <person name="Takabayashi S."/>
            <person name="Kume K."/>
            <person name="Takagi M."/>
            <person name="Nakayama T."/>
            <person name="Kamikawa R."/>
            <person name="Inagaki Y."/>
            <person name="Hashimoto T."/>
        </authorList>
    </citation>
    <scope>NUCLEOTIDE SEQUENCE [LARGE SCALE GENOMIC DNA]</scope>
    <source>
        <strain evidence="2">NY0173</strain>
    </source>
</reference>
<evidence type="ECO:0000313" key="2">
    <source>
        <dbReference type="EMBL" id="GIQ80813.1"/>
    </source>
</evidence>
<accession>A0A9K3CR38</accession>
<proteinExistence type="predicted"/>
<comment type="caution">
    <text evidence="2">The sequence shown here is derived from an EMBL/GenBank/DDBJ whole genome shotgun (WGS) entry which is preliminary data.</text>
</comment>
<feature type="non-terminal residue" evidence="2">
    <location>
        <position position="1"/>
    </location>
</feature>
<protein>
    <submittedName>
        <fullName evidence="2">Uncharacterized protein</fullName>
    </submittedName>
</protein>
<name>A0A9K3CR38_9EUKA</name>
<evidence type="ECO:0000313" key="3">
    <source>
        <dbReference type="Proteomes" id="UP000265618"/>
    </source>
</evidence>